<feature type="compositionally biased region" description="Low complexity" evidence="5">
    <location>
        <begin position="994"/>
        <end position="1038"/>
    </location>
</feature>
<evidence type="ECO:0000259" key="6">
    <source>
        <dbReference type="PROSITE" id="PS50966"/>
    </source>
</evidence>
<feature type="compositionally biased region" description="Low complexity" evidence="5">
    <location>
        <begin position="1155"/>
        <end position="1173"/>
    </location>
</feature>
<dbReference type="SMART" id="SM00575">
    <property type="entry name" value="ZnF_PMZ"/>
    <property type="match status" value="1"/>
</dbReference>
<evidence type="ECO:0000256" key="4">
    <source>
        <dbReference type="PROSITE-ProRule" id="PRU00325"/>
    </source>
</evidence>
<dbReference type="InterPro" id="IPR006564">
    <property type="entry name" value="Znf_PMZ"/>
</dbReference>
<accession>A0ABQ7V997</accession>
<keyword evidence="2 4" id="KW-0863">Zinc-finger</keyword>
<dbReference type="Pfam" id="PF04434">
    <property type="entry name" value="SWIM"/>
    <property type="match status" value="1"/>
</dbReference>
<feature type="compositionally biased region" description="Low complexity" evidence="5">
    <location>
        <begin position="968"/>
        <end position="987"/>
    </location>
</feature>
<evidence type="ECO:0000256" key="3">
    <source>
        <dbReference type="ARBA" id="ARBA00022833"/>
    </source>
</evidence>
<reference evidence="7 8" key="1">
    <citation type="journal article" date="2021" name="bioRxiv">
        <title>Chromosome-scale and haplotype-resolved genome assembly of a tetraploid potato cultivar.</title>
        <authorList>
            <person name="Sun H."/>
            <person name="Jiao W.-B."/>
            <person name="Krause K."/>
            <person name="Campoy J.A."/>
            <person name="Goel M."/>
            <person name="Folz-Donahue K."/>
            <person name="Kukat C."/>
            <person name="Huettel B."/>
            <person name="Schneeberger K."/>
        </authorList>
    </citation>
    <scope>NUCLEOTIDE SEQUENCE [LARGE SCALE GENOMIC DNA]</scope>
    <source>
        <strain evidence="7">SolTubOtavaFocal</strain>
        <tissue evidence="7">Leaves</tissue>
    </source>
</reference>
<dbReference type="Pfam" id="PF03108">
    <property type="entry name" value="DBD_Tnp_Mut"/>
    <property type="match status" value="1"/>
</dbReference>
<dbReference type="Pfam" id="PF10551">
    <property type="entry name" value="MULE"/>
    <property type="match status" value="1"/>
</dbReference>
<dbReference type="PANTHER" id="PTHR31973">
    <property type="entry name" value="POLYPROTEIN, PUTATIVE-RELATED"/>
    <property type="match status" value="1"/>
</dbReference>
<feature type="compositionally biased region" description="Basic residues" evidence="5">
    <location>
        <begin position="918"/>
        <end position="928"/>
    </location>
</feature>
<feature type="region of interest" description="Disordered" evidence="5">
    <location>
        <begin position="1148"/>
        <end position="1173"/>
    </location>
</feature>
<proteinExistence type="predicted"/>
<keyword evidence="3" id="KW-0862">Zinc</keyword>
<dbReference type="InterPro" id="IPR058594">
    <property type="entry name" value="PB1-like_dom_pln"/>
</dbReference>
<comment type="caution">
    <text evidence="7">The sequence shown here is derived from an EMBL/GenBank/DDBJ whole genome shotgun (WGS) entry which is preliminary data.</text>
</comment>
<gene>
    <name evidence="7" type="ORF">KY290_023415</name>
</gene>
<name>A0ABQ7V997_SOLTU</name>
<dbReference type="EMBL" id="JAIVGD010000015">
    <property type="protein sequence ID" value="KAH0759922.1"/>
    <property type="molecule type" value="Genomic_DNA"/>
</dbReference>
<dbReference type="InterPro" id="IPR004332">
    <property type="entry name" value="Transposase_MuDR"/>
</dbReference>
<keyword evidence="1" id="KW-0479">Metal-binding</keyword>
<evidence type="ECO:0000256" key="1">
    <source>
        <dbReference type="ARBA" id="ARBA00022723"/>
    </source>
</evidence>
<feature type="domain" description="SWIM-type" evidence="6">
    <location>
        <begin position="755"/>
        <end position="796"/>
    </location>
</feature>
<dbReference type="InterPro" id="IPR018289">
    <property type="entry name" value="MULE_transposase_dom"/>
</dbReference>
<feature type="compositionally biased region" description="Low complexity" evidence="5">
    <location>
        <begin position="153"/>
        <end position="163"/>
    </location>
</feature>
<evidence type="ECO:0000313" key="8">
    <source>
        <dbReference type="Proteomes" id="UP000826656"/>
    </source>
</evidence>
<feature type="region of interest" description="Disordered" evidence="5">
    <location>
        <begin position="153"/>
        <end position="206"/>
    </location>
</feature>
<dbReference type="PANTHER" id="PTHR31973:SF197">
    <property type="entry name" value="SWIM-TYPE DOMAIN-CONTAINING PROTEIN"/>
    <property type="match status" value="1"/>
</dbReference>
<evidence type="ECO:0000256" key="5">
    <source>
        <dbReference type="SAM" id="MobiDB-lite"/>
    </source>
</evidence>
<dbReference type="InterPro" id="IPR017956">
    <property type="entry name" value="AT_hook_DNA-bd_motif"/>
</dbReference>
<keyword evidence="8" id="KW-1185">Reference proteome</keyword>
<feature type="compositionally biased region" description="Acidic residues" evidence="5">
    <location>
        <begin position="184"/>
        <end position="203"/>
    </location>
</feature>
<evidence type="ECO:0000256" key="2">
    <source>
        <dbReference type="ARBA" id="ARBA00022771"/>
    </source>
</evidence>
<dbReference type="Pfam" id="PF26130">
    <property type="entry name" value="PB1-like"/>
    <property type="match status" value="1"/>
</dbReference>
<organism evidence="7 8">
    <name type="scientific">Solanum tuberosum</name>
    <name type="common">Potato</name>
    <dbReference type="NCBI Taxonomy" id="4113"/>
    <lineage>
        <taxon>Eukaryota</taxon>
        <taxon>Viridiplantae</taxon>
        <taxon>Streptophyta</taxon>
        <taxon>Embryophyta</taxon>
        <taxon>Tracheophyta</taxon>
        <taxon>Spermatophyta</taxon>
        <taxon>Magnoliopsida</taxon>
        <taxon>eudicotyledons</taxon>
        <taxon>Gunneridae</taxon>
        <taxon>Pentapetalae</taxon>
        <taxon>asterids</taxon>
        <taxon>lamiids</taxon>
        <taxon>Solanales</taxon>
        <taxon>Solanaceae</taxon>
        <taxon>Solanoideae</taxon>
        <taxon>Solaneae</taxon>
        <taxon>Solanum</taxon>
    </lineage>
</organism>
<dbReference type="PROSITE" id="PS50966">
    <property type="entry name" value="ZF_SWIM"/>
    <property type="match status" value="1"/>
</dbReference>
<dbReference type="Proteomes" id="UP000826656">
    <property type="component" value="Unassembled WGS sequence"/>
</dbReference>
<sequence>MSSIVLCLWGMSGFTFITLKLYHGGALLYESEEARYVGGLVSEYVDVDVDTISYFEIKDYIKELGYSPNCKFSIRPPNSCILGDIDNDDILLAMCNCLQNGAVLEVYVHMLEEESGAAFNKVGTTENRASENIEYNEVGEAAFNGVDVSLNTTSNIPSTSNTTAPYTDPSDSEDSDYSVKGSDESTEESDDSEDSELLEDDQYGNDVHDELIQLRAEKRSFLRRRKRKERIPADTEEVPCGNAGADLGFDETAINTNTLEGRLGGDEPYYASSDACSFETDTDDNCLEEGEKMRLKLPNTKRKKHTRDSVKFDPNSKKIVWQLGMVFESVKEFRLAVTKYAIQRRVQIEKCVNEPTRVRVRCCKVNCKWLLYASLDRKTNNFVIKTYMPIHLCQKASRNYLCNSKFIASVFKDKVIEQPNIRVFKLQELIRKKYNVHVGKTTARRARAKILNEIMGDHVKEFGRILDYKDELLRSNPGSTCVVKLGEANESGRVVFEAFYICFAALKMAFMSARKCIGLDGCFLKGVCRGQLFIAVAKYGNNQMLPLAWAVVEKENTNSWSWFISLLQEDLGLGDGTNFTIMSDMQKGLDIAIKELLPACEEKRCARHILANWSQNWKGLQRKKLFWKCARSTFEAEFRENLEELSKLGTGIVDDLIYYDKEYWCKVYFNCEVKSDAIDNNMCESFNAWILSARHKTIISMLEEIRTKVMTRLARLSEFPNSWITNFSPMAMKVLEENIDKSMACNIEFNGVTGYEVLDGYKQHTVCLRKRECSCRSWMLKGIPCAHALAAMLHRQYDPHDFIHPCYSKERYLMTYSHFIQPMNNMPMWPESRNNLVAPPVITKMPGRPRKLRRKEAGEIKVSGKLSKTGLTMTCSLCHVKGHNKRSCHLRRSDGVGSIAGEHRATPTSNVEEPSSSRKGRGRGRPKKSTNIESEPVAKKRRGRPKSASACASASVNASASACASVSASASASKVAPRTTAPPTTSRTPRHEASASASASASRAAPRTTTPPTTSRTPTDEASASVSGAGVSSRAWSGRGRGRGLGSAARGINHPLESWFTCSQGSTTQGVDQNTNVAPKETATARKGKGVGNTTQFKRPRPGLPSSRILAGPKRVLRSNVVTGDVGFKPTSGLKWKGNQAITTRRLQQIRDQSRLSNPNASSSSQPRDPWKL</sequence>
<feature type="region of interest" description="Disordered" evidence="5">
    <location>
        <begin position="968"/>
        <end position="1049"/>
    </location>
</feature>
<feature type="region of interest" description="Disordered" evidence="5">
    <location>
        <begin position="886"/>
        <end position="949"/>
    </location>
</feature>
<dbReference type="InterPro" id="IPR007527">
    <property type="entry name" value="Znf_SWIM"/>
</dbReference>
<dbReference type="SMART" id="SM00384">
    <property type="entry name" value="AT_hook"/>
    <property type="match status" value="3"/>
</dbReference>
<feature type="region of interest" description="Disordered" evidence="5">
    <location>
        <begin position="1081"/>
        <end position="1107"/>
    </location>
</feature>
<protein>
    <recommendedName>
        <fullName evidence="6">SWIM-type domain-containing protein</fullName>
    </recommendedName>
</protein>
<evidence type="ECO:0000313" key="7">
    <source>
        <dbReference type="EMBL" id="KAH0759922.1"/>
    </source>
</evidence>